<evidence type="ECO:0000256" key="2">
    <source>
        <dbReference type="ARBA" id="ARBA00022448"/>
    </source>
</evidence>
<dbReference type="Gene3D" id="2.40.170.20">
    <property type="entry name" value="TonB-dependent receptor, beta-barrel domain"/>
    <property type="match status" value="1"/>
</dbReference>
<keyword evidence="6 8" id="KW-0472">Membrane</keyword>
<keyword evidence="15" id="KW-1185">Reference proteome</keyword>
<dbReference type="PANTHER" id="PTHR40980">
    <property type="entry name" value="PLUG DOMAIN-CONTAINING PROTEIN"/>
    <property type="match status" value="1"/>
</dbReference>
<evidence type="ECO:0000259" key="13">
    <source>
        <dbReference type="Pfam" id="PF07715"/>
    </source>
</evidence>
<evidence type="ECO:0000313" key="15">
    <source>
        <dbReference type="Proteomes" id="UP001254608"/>
    </source>
</evidence>
<dbReference type="Gene3D" id="2.170.130.10">
    <property type="entry name" value="TonB-dependent receptor, plug domain"/>
    <property type="match status" value="1"/>
</dbReference>
<name>A0ABU2WMF3_9GAMM</name>
<evidence type="ECO:0000256" key="10">
    <source>
        <dbReference type="SAM" id="MobiDB-lite"/>
    </source>
</evidence>
<sequence>MSQDSKLAASPFLCAFAMALSLGSSAAWAQQAGESSGSAVVDASGDASAVAVEKDADLGSTVVTGTALARSRAIAEKQDALGVVDALGVDELGQLPDKNIGESLNRMPGVSMLVEKGEGRYVQIRGINPSLNNVTINGVQMGSPEAENGGRNAPLDIISGGVLGGVQVIKTPTPDMDAQGIGGTVNVQTKMPFDREDDFYGYATARYGFEDISPRDEAYGGEDPYALEATASGKLADRRLGWLLGASYSDREYIAQGIYQDDWADDYGVPLPVQVKNNYYVIGRERLNVNGALELRPNDSSSYFVRGFYATWDEFQHRNRYQESLTEDVMPDSETSGTSGGERVSPNIRLEDISKTLSSFAAGGENRKGAYTLNYLVQSNHNEIDEPNDYWEFRSAKQFGPNHWGINGDGIVTITPDAGAPDRQDPDLIDFRRARFYDLSAEEDTLIGQLDLRWDRDALSYFKAGLKASQTDRKLDASETRWNAGDQQLTLGTSPDFTNGAFTNDTDAGDVPNIWMDIAAMNRFFDDPANAGYFELNEGDTFTEEYSSDYDLTETILAGYVMGVTEIGRTQIIGGVRVESTDVDSSGYLLDDGEARSVDDGGDYIEWLPALLLNYRPSETVILRAAITRALGRPDYDTIAPRASYSEDTGFGELSVGNPDLEARKAWAYDLSAEWYPNALTLLSAAVFYKDIEDELVSLSERYTTPEDIEAGFAAHGLGGAVDTSELTELTVDTTVNGGSSYLKGLELNGQTQFDFLASPFDGLGLAVNITWLDGETKINGVKTPLQQQPKRSYSFTAFYQKRAFDASVSYTYNDSYPTELNLDDPNANLDQGEFGRWDAKLSYAVTEQLKLFVEGVNLNNEPTSEFQGGRERQATEYEYVGRSVYLGVNLGF</sequence>
<dbReference type="CDD" id="cd01347">
    <property type="entry name" value="ligand_gated_channel"/>
    <property type="match status" value="1"/>
</dbReference>
<evidence type="ECO:0000259" key="12">
    <source>
        <dbReference type="Pfam" id="PF00593"/>
    </source>
</evidence>
<gene>
    <name evidence="14" type="ORF">RM530_17065</name>
</gene>
<dbReference type="RefSeq" id="WP_311366467.1">
    <property type="nucleotide sequence ID" value="NZ_JAVRIC010000034.1"/>
</dbReference>
<dbReference type="InterPro" id="IPR037066">
    <property type="entry name" value="Plug_dom_sf"/>
</dbReference>
<feature type="region of interest" description="Disordered" evidence="10">
    <location>
        <begin position="324"/>
        <end position="346"/>
    </location>
</feature>
<comment type="similarity">
    <text evidence="8 9">Belongs to the TonB-dependent receptor family.</text>
</comment>
<proteinExistence type="inferred from homology"/>
<accession>A0ABU2WMF3</accession>
<evidence type="ECO:0000256" key="6">
    <source>
        <dbReference type="ARBA" id="ARBA00023136"/>
    </source>
</evidence>
<feature type="domain" description="TonB-dependent receptor-like beta-barrel" evidence="12">
    <location>
        <begin position="407"/>
        <end position="859"/>
    </location>
</feature>
<comment type="subcellular location">
    <subcellularLocation>
        <location evidence="1 8">Cell outer membrane</location>
        <topology evidence="1 8">Multi-pass membrane protein</topology>
    </subcellularLocation>
</comment>
<keyword evidence="2 8" id="KW-0813">Transport</keyword>
<evidence type="ECO:0000256" key="8">
    <source>
        <dbReference type="PROSITE-ProRule" id="PRU01360"/>
    </source>
</evidence>
<dbReference type="InterPro" id="IPR036942">
    <property type="entry name" value="Beta-barrel_TonB_sf"/>
</dbReference>
<evidence type="ECO:0000256" key="5">
    <source>
        <dbReference type="ARBA" id="ARBA00023077"/>
    </source>
</evidence>
<evidence type="ECO:0000256" key="9">
    <source>
        <dbReference type="RuleBase" id="RU003357"/>
    </source>
</evidence>
<dbReference type="Pfam" id="PF07715">
    <property type="entry name" value="Plug"/>
    <property type="match status" value="1"/>
</dbReference>
<dbReference type="PANTHER" id="PTHR40980:SF4">
    <property type="entry name" value="TONB-DEPENDENT RECEPTOR-LIKE BETA-BARREL DOMAIN-CONTAINING PROTEIN"/>
    <property type="match status" value="1"/>
</dbReference>
<keyword evidence="7 8" id="KW-0998">Cell outer membrane</keyword>
<keyword evidence="4 8" id="KW-0812">Transmembrane</keyword>
<evidence type="ECO:0000256" key="4">
    <source>
        <dbReference type="ARBA" id="ARBA00022692"/>
    </source>
</evidence>
<organism evidence="14 15">
    <name type="scientific">Banduia mediterranea</name>
    <dbReference type="NCBI Taxonomy" id="3075609"/>
    <lineage>
        <taxon>Bacteria</taxon>
        <taxon>Pseudomonadati</taxon>
        <taxon>Pseudomonadota</taxon>
        <taxon>Gammaproteobacteria</taxon>
        <taxon>Nevskiales</taxon>
        <taxon>Algiphilaceae</taxon>
        <taxon>Banduia</taxon>
    </lineage>
</organism>
<feature type="domain" description="TonB-dependent receptor plug" evidence="13">
    <location>
        <begin position="77"/>
        <end position="184"/>
    </location>
</feature>
<dbReference type="InterPro" id="IPR010104">
    <property type="entry name" value="TonB_rcpt_bac"/>
</dbReference>
<reference evidence="14 15" key="1">
    <citation type="submission" date="2023-09" db="EMBL/GenBank/DDBJ databases">
        <authorList>
            <person name="Rey-Velasco X."/>
        </authorList>
    </citation>
    <scope>NUCLEOTIDE SEQUENCE [LARGE SCALE GENOMIC DNA]</scope>
    <source>
        <strain evidence="14 15">W345</strain>
    </source>
</reference>
<evidence type="ECO:0000256" key="3">
    <source>
        <dbReference type="ARBA" id="ARBA00022452"/>
    </source>
</evidence>
<feature type="signal peptide" evidence="11">
    <location>
        <begin position="1"/>
        <end position="29"/>
    </location>
</feature>
<protein>
    <submittedName>
        <fullName evidence="14">TonB-dependent receptor</fullName>
    </submittedName>
</protein>
<evidence type="ECO:0000256" key="1">
    <source>
        <dbReference type="ARBA" id="ARBA00004571"/>
    </source>
</evidence>
<keyword evidence="5 9" id="KW-0798">TonB box</keyword>
<evidence type="ECO:0000256" key="7">
    <source>
        <dbReference type="ARBA" id="ARBA00023237"/>
    </source>
</evidence>
<evidence type="ECO:0000313" key="14">
    <source>
        <dbReference type="EMBL" id="MDT0499056.1"/>
    </source>
</evidence>
<dbReference type="EMBL" id="JAVRIC010000034">
    <property type="protein sequence ID" value="MDT0499056.1"/>
    <property type="molecule type" value="Genomic_DNA"/>
</dbReference>
<dbReference type="InterPro" id="IPR012910">
    <property type="entry name" value="Plug_dom"/>
</dbReference>
<dbReference type="NCBIfam" id="TIGR01782">
    <property type="entry name" value="TonB-Xanth-Caul"/>
    <property type="match status" value="1"/>
</dbReference>
<dbReference type="Proteomes" id="UP001254608">
    <property type="component" value="Unassembled WGS sequence"/>
</dbReference>
<keyword evidence="14" id="KW-0675">Receptor</keyword>
<comment type="caution">
    <text evidence="14">The sequence shown here is derived from an EMBL/GenBank/DDBJ whole genome shotgun (WGS) entry which is preliminary data.</text>
</comment>
<dbReference type="InterPro" id="IPR039426">
    <property type="entry name" value="TonB-dep_rcpt-like"/>
</dbReference>
<feature type="chain" id="PRO_5047179547" evidence="11">
    <location>
        <begin position="30"/>
        <end position="893"/>
    </location>
</feature>
<evidence type="ECO:0000256" key="11">
    <source>
        <dbReference type="SAM" id="SignalP"/>
    </source>
</evidence>
<keyword evidence="3 8" id="KW-1134">Transmembrane beta strand</keyword>
<dbReference type="InterPro" id="IPR000531">
    <property type="entry name" value="Beta-barrel_TonB"/>
</dbReference>
<dbReference type="Pfam" id="PF00593">
    <property type="entry name" value="TonB_dep_Rec_b-barrel"/>
    <property type="match status" value="1"/>
</dbReference>
<dbReference type="PROSITE" id="PS52016">
    <property type="entry name" value="TONB_DEPENDENT_REC_3"/>
    <property type="match status" value="1"/>
</dbReference>
<keyword evidence="11" id="KW-0732">Signal</keyword>
<dbReference type="SUPFAM" id="SSF56935">
    <property type="entry name" value="Porins"/>
    <property type="match status" value="1"/>
</dbReference>